<gene>
    <name evidence="2" type="ORF">LA2_10974</name>
</gene>
<organism evidence="2 3">
    <name type="scientific">Lactobacillus amylovorus (strain GRL 1112)</name>
    <dbReference type="NCBI Taxonomy" id="695560"/>
    <lineage>
        <taxon>Bacteria</taxon>
        <taxon>Bacillati</taxon>
        <taxon>Bacillota</taxon>
        <taxon>Bacilli</taxon>
        <taxon>Lactobacillales</taxon>
        <taxon>Lactobacillaceae</taxon>
        <taxon>Lactobacillus</taxon>
    </lineage>
</organism>
<evidence type="ECO:0000313" key="2">
    <source>
        <dbReference type="EMBL" id="AEA32924.1"/>
    </source>
</evidence>
<dbReference type="KEGG" id="lam:LA2_10974"/>
<proteinExistence type="predicted"/>
<dbReference type="HOGENOM" id="CLU_108873_0_0_9"/>
<geneLocation type="plasmid" evidence="3">
    <name>plasmid1</name>
</geneLocation>
<dbReference type="EMBL" id="CP002612">
    <property type="protein sequence ID" value="AEA32924.1"/>
    <property type="molecule type" value="Genomic_DNA"/>
</dbReference>
<dbReference type="Pfam" id="PF20194">
    <property type="entry name" value="DUF6557"/>
    <property type="match status" value="1"/>
</dbReference>
<dbReference type="AlphaFoldDB" id="F2M3S4"/>
<feature type="coiled-coil region" evidence="1">
    <location>
        <begin position="145"/>
        <end position="208"/>
    </location>
</feature>
<reference evidence="2 3" key="1">
    <citation type="submission" date="2011-03" db="EMBL/GenBank/DDBJ databases">
        <authorList>
            <person name="Kant R."/>
            <person name="Paulin L."/>
            <person name="Alatalo E."/>
            <person name="de Vos W.M."/>
            <person name="Palva A."/>
        </authorList>
    </citation>
    <scope>NUCLEOTIDE SEQUENCE [LARGE SCALE GENOMIC DNA]</scope>
    <source>
        <strain evidence="2 3">GRL 1112</strain>
        <plasmid evidence="3">plasmid1</plasmid>
    </source>
</reference>
<accession>F2M3S4</accession>
<dbReference type="Proteomes" id="UP000007033">
    <property type="component" value="Plasmid p1"/>
</dbReference>
<name>F2M3S4_LACAR</name>
<evidence type="ECO:0000256" key="1">
    <source>
        <dbReference type="SAM" id="Coils"/>
    </source>
</evidence>
<protein>
    <submittedName>
        <fullName evidence="2">Uncharacterized protein</fullName>
    </submittedName>
</protein>
<dbReference type="RefSeq" id="WP_013682689.1">
    <property type="nucleotide sequence ID" value="NC_015319.1"/>
</dbReference>
<sequence length="221" mass="25564">MKTVQETLNCVDEKKIIDYYLSTYPISINDFDENITIGDAKKYTTYRLHRYIDDLKTIQIKSDDNHGIFFTSRKEDGTGDDIVTNLVFTNDLQKYGNQAESYAFEFSPQAEIMGWLIADNQLTQTCLYDLLVDILYEASFFGFKQEGLQEEVNKLNSSIKEIDDKPGKALSFDEFQKEFGFDKQDPGEEKLEAKVIQAQIEYSEYSRNQELAEIIKELGLK</sequence>
<keyword evidence="2" id="KW-0614">Plasmid</keyword>
<evidence type="ECO:0000313" key="3">
    <source>
        <dbReference type="Proteomes" id="UP000007033"/>
    </source>
</evidence>
<keyword evidence="1" id="KW-0175">Coiled coil</keyword>
<dbReference type="InterPro" id="IPR046687">
    <property type="entry name" value="DUF6557"/>
</dbReference>